<organism evidence="1 2">
    <name type="scientific">Edaphobacter modestus</name>
    <dbReference type="NCBI Taxonomy" id="388466"/>
    <lineage>
        <taxon>Bacteria</taxon>
        <taxon>Pseudomonadati</taxon>
        <taxon>Acidobacteriota</taxon>
        <taxon>Terriglobia</taxon>
        <taxon>Terriglobales</taxon>
        <taxon>Acidobacteriaceae</taxon>
        <taxon>Edaphobacter</taxon>
    </lineage>
</organism>
<protein>
    <submittedName>
        <fullName evidence="1">Uncharacterized protein</fullName>
    </submittedName>
</protein>
<dbReference type="AlphaFoldDB" id="A0A4V2G4C2"/>
<sequence length="65" mass="7195">MRLFLAAGETRATIGRSPTGRIDRKATKRGLETHSRTIAVNTQTTNKAAAMTTSHQRLLFIEVKL</sequence>
<comment type="caution">
    <text evidence="1">The sequence shown here is derived from an EMBL/GenBank/DDBJ whole genome shotgun (WGS) entry which is preliminary data.</text>
</comment>
<accession>A0A4V2G4C2</accession>
<evidence type="ECO:0000313" key="2">
    <source>
        <dbReference type="Proteomes" id="UP000292958"/>
    </source>
</evidence>
<keyword evidence="2" id="KW-1185">Reference proteome</keyword>
<dbReference type="EMBL" id="SHKW01000001">
    <property type="protein sequence ID" value="RZU40386.1"/>
    <property type="molecule type" value="Genomic_DNA"/>
</dbReference>
<gene>
    <name evidence="1" type="ORF">BDD14_1840</name>
</gene>
<name>A0A4V2G4C2_9BACT</name>
<proteinExistence type="predicted"/>
<evidence type="ECO:0000313" key="1">
    <source>
        <dbReference type="EMBL" id="RZU40386.1"/>
    </source>
</evidence>
<dbReference type="Proteomes" id="UP000292958">
    <property type="component" value="Unassembled WGS sequence"/>
</dbReference>
<reference evidence="1 2" key="1">
    <citation type="submission" date="2019-02" db="EMBL/GenBank/DDBJ databases">
        <title>Genomic Encyclopedia of Archaeal and Bacterial Type Strains, Phase II (KMG-II): from individual species to whole genera.</title>
        <authorList>
            <person name="Goeker M."/>
        </authorList>
    </citation>
    <scope>NUCLEOTIDE SEQUENCE [LARGE SCALE GENOMIC DNA]</scope>
    <source>
        <strain evidence="1 2">DSM 18101</strain>
    </source>
</reference>